<dbReference type="InterPro" id="IPR027417">
    <property type="entry name" value="P-loop_NTPase"/>
</dbReference>
<evidence type="ECO:0000313" key="3">
    <source>
        <dbReference type="EMBL" id="PIT97356.1"/>
    </source>
</evidence>
<name>A0A2M6WX93_9BACT</name>
<evidence type="ECO:0000313" key="4">
    <source>
        <dbReference type="Proteomes" id="UP000228596"/>
    </source>
</evidence>
<dbReference type="Gene3D" id="3.30.230.10">
    <property type="match status" value="1"/>
</dbReference>
<dbReference type="SMART" id="SM00382">
    <property type="entry name" value="AAA"/>
    <property type="match status" value="1"/>
</dbReference>
<comment type="similarity">
    <text evidence="1">Belongs to the Mg-chelatase subunits D/I family. ComM subfamily.</text>
</comment>
<organism evidence="3 4">
    <name type="scientific">Candidatus Berkelbacteria bacterium CG10_big_fil_rev_8_21_14_0_10_41_12</name>
    <dbReference type="NCBI Taxonomy" id="1974513"/>
    <lineage>
        <taxon>Bacteria</taxon>
        <taxon>Candidatus Berkelbacteria</taxon>
    </lineage>
</organism>
<gene>
    <name evidence="3" type="ORF">COT77_01925</name>
</gene>
<dbReference type="GO" id="GO:0005524">
    <property type="term" value="F:ATP binding"/>
    <property type="evidence" value="ECO:0007669"/>
    <property type="project" value="InterPro"/>
</dbReference>
<dbReference type="Pfam" id="PF13335">
    <property type="entry name" value="Mg_chelatase_C"/>
    <property type="match status" value="1"/>
</dbReference>
<sequence length="512" mass="55896">MGKISLLKSFVLFGLDAHLVDVEVDVSNGLPSFNLVGLPDKAVEESKERVRAAIKNSGFDFPAKRITVNLAPADIKKEGGIYDLPIALGILIASGHIDEKKFKDFLICGELSLSGNLRAATSGVIQAAILAREKKLKMILPVENASEAGLVDTLKILPIGNLQELFSLSKEKELQFIEGKFDSSTLDSLGADEFDFANIKGLILPKRALEIAAAGAHNVLFSGAPGGGKTMLARSIVSILPRLEEGESIEITKIYSASGLLNHSSPLITYRPFRAPHHSISKVAIIGGGTIPKPGEITLAHRGVLFLDEIAEFPRNVLESLRQPLEDKIISISRARGTIDFPADFMLLAARNPCPCGNAGSDKECSCSMSQIIAYNKRISGPLLDRFDINFKVEKIPFCDIKKSSGEEPSSKIRKRVECARLIQAKRSQKNLGRAKTNSLLSQKELEKLINIDAKMSALLEQAVEKFDLSMRGYVKILRLALTIADLEDKEVKLNHVVQALQFRGQTKGDYE</sequence>
<dbReference type="NCBIfam" id="TIGR00368">
    <property type="entry name" value="YifB family Mg chelatase-like AAA ATPase"/>
    <property type="match status" value="1"/>
</dbReference>
<dbReference type="InterPro" id="IPR014721">
    <property type="entry name" value="Ribsml_uS5_D2-typ_fold_subgr"/>
</dbReference>
<feature type="domain" description="AAA+ ATPase" evidence="2">
    <location>
        <begin position="215"/>
        <end position="397"/>
    </location>
</feature>
<dbReference type="InterPro" id="IPR004482">
    <property type="entry name" value="Mg_chelat-rel"/>
</dbReference>
<dbReference type="Pfam" id="PF01078">
    <property type="entry name" value="Mg_chelatase"/>
    <property type="match status" value="1"/>
</dbReference>
<evidence type="ECO:0000256" key="1">
    <source>
        <dbReference type="ARBA" id="ARBA00006354"/>
    </source>
</evidence>
<dbReference type="SUPFAM" id="SSF54211">
    <property type="entry name" value="Ribosomal protein S5 domain 2-like"/>
    <property type="match status" value="1"/>
</dbReference>
<dbReference type="InterPro" id="IPR025158">
    <property type="entry name" value="Mg_chelat-rel_C"/>
</dbReference>
<evidence type="ECO:0000259" key="2">
    <source>
        <dbReference type="SMART" id="SM00382"/>
    </source>
</evidence>
<dbReference type="InterPro" id="IPR000523">
    <property type="entry name" value="Mg_chelatse_chII-like_cat_dom"/>
</dbReference>
<dbReference type="Gene3D" id="3.40.50.300">
    <property type="entry name" value="P-loop containing nucleotide triphosphate hydrolases"/>
    <property type="match status" value="1"/>
</dbReference>
<dbReference type="Proteomes" id="UP000228596">
    <property type="component" value="Unassembled WGS sequence"/>
</dbReference>
<dbReference type="PANTHER" id="PTHR32039">
    <property type="entry name" value="MAGNESIUM-CHELATASE SUBUNIT CHLI"/>
    <property type="match status" value="1"/>
</dbReference>
<accession>A0A2M6WX93</accession>
<reference evidence="4" key="1">
    <citation type="submission" date="2017-09" db="EMBL/GenBank/DDBJ databases">
        <title>Depth-based differentiation of microbial function through sediment-hosted aquifers and enrichment of novel symbionts in the deep terrestrial subsurface.</title>
        <authorList>
            <person name="Probst A.J."/>
            <person name="Ladd B."/>
            <person name="Jarett J.K."/>
            <person name="Geller-Mcgrath D.E."/>
            <person name="Sieber C.M.K."/>
            <person name="Emerson J.B."/>
            <person name="Anantharaman K."/>
            <person name="Thomas B.C."/>
            <person name="Malmstrom R."/>
            <person name="Stieglmeier M."/>
            <person name="Klingl A."/>
            <person name="Woyke T."/>
            <person name="Ryan C.M."/>
            <person name="Banfield J.F."/>
        </authorList>
    </citation>
    <scope>NUCLEOTIDE SEQUENCE [LARGE SCALE GENOMIC DNA]</scope>
</reference>
<dbReference type="SUPFAM" id="SSF52540">
    <property type="entry name" value="P-loop containing nucleoside triphosphate hydrolases"/>
    <property type="match status" value="1"/>
</dbReference>
<dbReference type="AlphaFoldDB" id="A0A2M6WX93"/>
<dbReference type="EMBL" id="PEZV01000017">
    <property type="protein sequence ID" value="PIT97356.1"/>
    <property type="molecule type" value="Genomic_DNA"/>
</dbReference>
<comment type="caution">
    <text evidence="3">The sequence shown here is derived from an EMBL/GenBank/DDBJ whole genome shotgun (WGS) entry which is preliminary data.</text>
</comment>
<dbReference type="InterPro" id="IPR045006">
    <property type="entry name" value="CHLI-like"/>
</dbReference>
<dbReference type="PANTHER" id="PTHR32039:SF7">
    <property type="entry name" value="COMPETENCE PROTEIN COMM"/>
    <property type="match status" value="1"/>
</dbReference>
<dbReference type="Pfam" id="PF13541">
    <property type="entry name" value="ChlI"/>
    <property type="match status" value="1"/>
</dbReference>
<protein>
    <submittedName>
        <fullName evidence="3">Magnesium chelatase</fullName>
    </submittedName>
</protein>
<proteinExistence type="inferred from homology"/>
<dbReference type="InterPro" id="IPR003593">
    <property type="entry name" value="AAA+_ATPase"/>
</dbReference>
<dbReference type="InterPro" id="IPR020568">
    <property type="entry name" value="Ribosomal_Su5_D2-typ_SF"/>
</dbReference>